<dbReference type="RefSeq" id="WP_390227568.1">
    <property type="nucleotide sequence ID" value="NZ_JBHSCN010000003.1"/>
</dbReference>
<reference evidence="2" key="1">
    <citation type="journal article" date="2019" name="Int. J. Syst. Evol. Microbiol.">
        <title>The Global Catalogue of Microorganisms (GCM) 10K type strain sequencing project: providing services to taxonomists for standard genome sequencing and annotation.</title>
        <authorList>
            <consortium name="The Broad Institute Genomics Platform"/>
            <consortium name="The Broad Institute Genome Sequencing Center for Infectious Disease"/>
            <person name="Wu L."/>
            <person name="Ma J."/>
        </authorList>
    </citation>
    <scope>NUCLEOTIDE SEQUENCE [LARGE SCALE GENOMIC DNA]</scope>
    <source>
        <strain evidence="2">CGMCC 1.10363</strain>
    </source>
</reference>
<name>A0ABV8Q518_9MICO</name>
<comment type="caution">
    <text evidence="1">The sequence shown here is derived from an EMBL/GenBank/DDBJ whole genome shotgun (WGS) entry which is preliminary data.</text>
</comment>
<gene>
    <name evidence="1" type="ORF">ACFOYW_04795</name>
</gene>
<dbReference type="Proteomes" id="UP001595900">
    <property type="component" value="Unassembled WGS sequence"/>
</dbReference>
<dbReference type="EMBL" id="JBHSCN010000003">
    <property type="protein sequence ID" value="MFC4242683.1"/>
    <property type="molecule type" value="Genomic_DNA"/>
</dbReference>
<keyword evidence="2" id="KW-1185">Reference proteome</keyword>
<organism evidence="1 2">
    <name type="scientific">Gryllotalpicola reticulitermitis</name>
    <dbReference type="NCBI Taxonomy" id="1184153"/>
    <lineage>
        <taxon>Bacteria</taxon>
        <taxon>Bacillati</taxon>
        <taxon>Actinomycetota</taxon>
        <taxon>Actinomycetes</taxon>
        <taxon>Micrococcales</taxon>
        <taxon>Microbacteriaceae</taxon>
        <taxon>Gryllotalpicola</taxon>
    </lineage>
</organism>
<evidence type="ECO:0000313" key="1">
    <source>
        <dbReference type="EMBL" id="MFC4242683.1"/>
    </source>
</evidence>
<protein>
    <submittedName>
        <fullName evidence="1">Uncharacterized protein</fullName>
    </submittedName>
</protein>
<accession>A0ABV8Q518</accession>
<evidence type="ECO:0000313" key="2">
    <source>
        <dbReference type="Proteomes" id="UP001595900"/>
    </source>
</evidence>
<sequence length="87" mass="9509">MLALTLTLGPNHYALRSGTSARRLEKRIMTALRRGAGVLRLPLANGDHVDAVVSPGLPVFIERRHVTRGATIVEEPPVDWPSFGLDQ</sequence>
<proteinExistence type="predicted"/>